<feature type="domain" description="CheW-like" evidence="1">
    <location>
        <begin position="1"/>
        <end position="142"/>
    </location>
</feature>
<dbReference type="PANTHER" id="PTHR22617:SF23">
    <property type="entry name" value="CHEMOTAXIS PROTEIN CHEW"/>
    <property type="match status" value="1"/>
</dbReference>
<dbReference type="GO" id="GO:0005829">
    <property type="term" value="C:cytosol"/>
    <property type="evidence" value="ECO:0007669"/>
    <property type="project" value="TreeGrafter"/>
</dbReference>
<dbReference type="Pfam" id="PF01584">
    <property type="entry name" value="CheW"/>
    <property type="match status" value="1"/>
</dbReference>
<dbReference type="InterPro" id="IPR036061">
    <property type="entry name" value="CheW-like_dom_sf"/>
</dbReference>
<proteinExistence type="predicted"/>
<organism evidence="2 3">
    <name type="scientific">Zhengella mangrovi</name>
    <dbReference type="NCBI Taxonomy" id="1982044"/>
    <lineage>
        <taxon>Bacteria</taxon>
        <taxon>Pseudomonadati</taxon>
        <taxon>Pseudomonadota</taxon>
        <taxon>Alphaproteobacteria</taxon>
        <taxon>Hyphomicrobiales</taxon>
        <taxon>Notoacmeibacteraceae</taxon>
        <taxon>Zhengella</taxon>
    </lineage>
</organism>
<reference evidence="2 3" key="1">
    <citation type="submission" date="2017-10" db="EMBL/GenBank/DDBJ databases">
        <title>Sedimentibacterium mangrovi gen. nov., sp. nov., a novel member of family Phyllobacteriacea isolated from mangrove sediment.</title>
        <authorList>
            <person name="Liao H."/>
            <person name="Tian Y."/>
        </authorList>
    </citation>
    <scope>NUCLEOTIDE SEQUENCE [LARGE SCALE GENOMIC DNA]</scope>
    <source>
        <strain evidence="2 3">X9-2-2</strain>
    </source>
</reference>
<dbReference type="RefSeq" id="WP_099306864.1">
    <property type="nucleotide sequence ID" value="NZ_PDVP01000007.1"/>
</dbReference>
<gene>
    <name evidence="2" type="ORF">CSC94_13440</name>
</gene>
<evidence type="ECO:0000259" key="1">
    <source>
        <dbReference type="PROSITE" id="PS50851"/>
    </source>
</evidence>
<dbReference type="SUPFAM" id="SSF50341">
    <property type="entry name" value="CheW-like"/>
    <property type="match status" value="1"/>
</dbReference>
<name>A0A2G1QN88_9HYPH</name>
<dbReference type="Proteomes" id="UP000221168">
    <property type="component" value="Unassembled WGS sequence"/>
</dbReference>
<keyword evidence="3" id="KW-1185">Reference proteome</keyword>
<dbReference type="GO" id="GO:0007165">
    <property type="term" value="P:signal transduction"/>
    <property type="evidence" value="ECO:0007669"/>
    <property type="project" value="InterPro"/>
</dbReference>
<dbReference type="AlphaFoldDB" id="A0A2G1QN88"/>
<sequence>MLNVITFRLGRELFSVNVKNVREIRGRMAISPLAHAPRHVIGIIELRGQVIPVIDVGRRLGLTDAAPGAEGAVIIVTECQGKMTGLLVQDVTDMLTVDEANIKPVPATCDGPIDPSLSSILVFDTHLITHLDLAGLVGGSQALAA</sequence>
<dbReference type="PANTHER" id="PTHR22617">
    <property type="entry name" value="CHEMOTAXIS SENSOR HISTIDINE KINASE-RELATED"/>
    <property type="match status" value="1"/>
</dbReference>
<dbReference type="GO" id="GO:0006935">
    <property type="term" value="P:chemotaxis"/>
    <property type="evidence" value="ECO:0007669"/>
    <property type="project" value="InterPro"/>
</dbReference>
<evidence type="ECO:0000313" key="3">
    <source>
        <dbReference type="Proteomes" id="UP000221168"/>
    </source>
</evidence>
<dbReference type="PROSITE" id="PS50851">
    <property type="entry name" value="CHEW"/>
    <property type="match status" value="1"/>
</dbReference>
<dbReference type="OrthoDB" id="9794382at2"/>
<accession>A0A2G1QN88</accession>
<protein>
    <submittedName>
        <fullName evidence="2">Chemotaxis protein CheW</fullName>
    </submittedName>
</protein>
<dbReference type="SMART" id="SM00260">
    <property type="entry name" value="CheW"/>
    <property type="match status" value="1"/>
</dbReference>
<dbReference type="Gene3D" id="2.40.50.180">
    <property type="entry name" value="CheA-289, Domain 4"/>
    <property type="match status" value="1"/>
</dbReference>
<dbReference type="EMBL" id="PDVP01000007">
    <property type="protein sequence ID" value="PHP66678.1"/>
    <property type="molecule type" value="Genomic_DNA"/>
</dbReference>
<dbReference type="InterPro" id="IPR039315">
    <property type="entry name" value="CheW"/>
</dbReference>
<comment type="caution">
    <text evidence="2">The sequence shown here is derived from an EMBL/GenBank/DDBJ whole genome shotgun (WGS) entry which is preliminary data.</text>
</comment>
<evidence type="ECO:0000313" key="2">
    <source>
        <dbReference type="EMBL" id="PHP66678.1"/>
    </source>
</evidence>
<dbReference type="InterPro" id="IPR002545">
    <property type="entry name" value="CheW-lke_dom"/>
</dbReference>
<dbReference type="Gene3D" id="2.30.30.40">
    <property type="entry name" value="SH3 Domains"/>
    <property type="match status" value="1"/>
</dbReference>